<dbReference type="Gene3D" id="1.25.10.10">
    <property type="entry name" value="Leucine-rich Repeat Variant"/>
    <property type="match status" value="1"/>
</dbReference>
<reference evidence="2" key="1">
    <citation type="journal article" date="2019" name="Int. J. Syst. Evol. Microbiol.">
        <title>The Global Catalogue of Microorganisms (GCM) 10K type strain sequencing project: providing services to taxonomists for standard genome sequencing and annotation.</title>
        <authorList>
            <consortium name="The Broad Institute Genomics Platform"/>
            <consortium name="The Broad Institute Genome Sequencing Center for Infectious Disease"/>
            <person name="Wu L."/>
            <person name="Ma J."/>
        </authorList>
    </citation>
    <scope>NUCLEOTIDE SEQUENCE [LARGE SCALE GENOMIC DNA]</scope>
    <source>
        <strain evidence="2">CGMCC 1.10698</strain>
    </source>
</reference>
<dbReference type="Proteomes" id="UP001595773">
    <property type="component" value="Unassembled WGS sequence"/>
</dbReference>
<dbReference type="SUPFAM" id="SSF48371">
    <property type="entry name" value="ARM repeat"/>
    <property type="match status" value="1"/>
</dbReference>
<comment type="caution">
    <text evidence="1">The sequence shown here is derived from an EMBL/GenBank/DDBJ whole genome shotgun (WGS) entry which is preliminary data.</text>
</comment>
<evidence type="ECO:0000313" key="1">
    <source>
        <dbReference type="EMBL" id="MFC4266979.1"/>
    </source>
</evidence>
<gene>
    <name evidence="1" type="ORF">ACFOW9_15320</name>
</gene>
<sequence>MKSQSSQLLARGFLSEEDLARFRSQPAKNLMRLLESDDAVERTAAVRILALTPGADESLQRLFVERLSRETKLYTKIELCAALQTGGATSARLLLPLLGKIGNNQHKRPSREAFKKSSYPLPRDIVARILGRMDPHVLPTLLACIRDGAREEVVEVIDAVGFMCSYASVAPAQKITALHTLIDCFRSNVNDELTRWKIARALESFNHPESLALLTEITNDSPVLEIRQEAQRSLVLAARQPLLSTATPT</sequence>
<protein>
    <submittedName>
        <fullName evidence="1">HEAT repeat domain-containing protein</fullName>
    </submittedName>
</protein>
<organism evidence="1 2">
    <name type="scientific">Arthrobacter cryoconiti</name>
    <dbReference type="NCBI Taxonomy" id="748907"/>
    <lineage>
        <taxon>Bacteria</taxon>
        <taxon>Bacillati</taxon>
        <taxon>Actinomycetota</taxon>
        <taxon>Actinomycetes</taxon>
        <taxon>Micrococcales</taxon>
        <taxon>Micrococcaceae</taxon>
        <taxon>Arthrobacter</taxon>
    </lineage>
</organism>
<dbReference type="InterPro" id="IPR011989">
    <property type="entry name" value="ARM-like"/>
</dbReference>
<dbReference type="InterPro" id="IPR016024">
    <property type="entry name" value="ARM-type_fold"/>
</dbReference>
<keyword evidence="2" id="KW-1185">Reference proteome</keyword>
<proteinExistence type="predicted"/>
<evidence type="ECO:0000313" key="2">
    <source>
        <dbReference type="Proteomes" id="UP001595773"/>
    </source>
</evidence>
<accession>A0ABV8R3E1</accession>
<dbReference type="EMBL" id="JBHSCQ010000022">
    <property type="protein sequence ID" value="MFC4266979.1"/>
    <property type="molecule type" value="Genomic_DNA"/>
</dbReference>
<dbReference type="Pfam" id="PF13646">
    <property type="entry name" value="HEAT_2"/>
    <property type="match status" value="1"/>
</dbReference>
<dbReference type="RefSeq" id="WP_230065806.1">
    <property type="nucleotide sequence ID" value="NZ_BAABLL010000010.1"/>
</dbReference>
<name>A0ABV8R3E1_9MICC</name>